<sequence>MSRRIIMILLSLRIIKLLALFSILFSFYAFAGTFYVACYYYDSDKGPYNKNSSLMTPSKLYIGANTNYFWALNDANQYTKLNGTVIDGFFIEEYLTRSEVEKHCQNAIKNGTFFWKSKVTLKLLDYKAATSNFDGFEYPIRFLKDNNNYAKIKQIILFGDSLSDTGNLKRWTKYMPGYPGFFGRFTDFYNWIDFLAGMQPNKGPHYPVLNFAYGGAKSDGSNDFYFNNLKNYMTSLGRNFVTGSSKDYINHFLNSYLTQDSYASKSPYISNSDEILFVIWIGANDYISKLESPIFTQEFFDNPNKIGGSTTVYKRSVENISEQINILYNRGARHFLIFNLPDFGRTPVVLDTRYKIKDIENPTDERNKIAFSQKITKVIDNHNKTLQLKIKEIETIKKDIDITYVDIFKGFNSFIEGKNIIDGSNFNYETQPLDSKYLIPGTTNKYIQEVCYTGGYIGAAKALVKSDFSANTYALRSSCHRQSESESDGLDKISATTVFWNNPHPSSYAHCWISFMARKALEDKGLIPKELTTLEDYKNYCFSILKLKYN</sequence>
<keyword evidence="3" id="KW-1185">Reference proteome</keyword>
<dbReference type="Pfam" id="PF00657">
    <property type="entry name" value="Lipase_GDSL"/>
    <property type="match status" value="1"/>
</dbReference>
<gene>
    <name evidence="2" type="ORF">GCL57_11220</name>
</gene>
<dbReference type="PANTHER" id="PTHR22835">
    <property type="entry name" value="ZINC FINGER FYVE DOMAIN CONTAINING PROTEIN"/>
    <property type="match status" value="1"/>
</dbReference>
<comment type="caution">
    <text evidence="2">The sequence shown here is derived from an EMBL/GenBank/DDBJ whole genome shotgun (WGS) entry which is preliminary data.</text>
</comment>
<proteinExistence type="inferred from homology"/>
<dbReference type="GO" id="GO:0006629">
    <property type="term" value="P:lipid metabolic process"/>
    <property type="evidence" value="ECO:0007669"/>
    <property type="project" value="InterPro"/>
</dbReference>
<dbReference type="InterPro" id="IPR001087">
    <property type="entry name" value="GDSL"/>
</dbReference>
<name>A0A833JC59_9BACT</name>
<dbReference type="PANTHER" id="PTHR22835:SF659">
    <property type="entry name" value="GDSL LIPASE_ACYLHYDROLASE, PUTATIVE (AFU_ORTHOLOGUE AFUA_2G00510)-RELATED"/>
    <property type="match status" value="1"/>
</dbReference>
<dbReference type="Proteomes" id="UP000442694">
    <property type="component" value="Unassembled WGS sequence"/>
</dbReference>
<reference evidence="2 3" key="1">
    <citation type="submission" date="2019-10" db="EMBL/GenBank/DDBJ databases">
        <title>New genus of Silvanigrellaceae.</title>
        <authorList>
            <person name="Pitt A."/>
            <person name="Hahn M.W."/>
        </authorList>
    </citation>
    <scope>NUCLEOTIDE SEQUENCE [LARGE SCALE GENOMIC DNA]</scope>
    <source>
        <strain evidence="2 3">33A1-SZDP</strain>
    </source>
</reference>
<dbReference type="PROSITE" id="PS01098">
    <property type="entry name" value="LIPASE_GDSL_SER"/>
    <property type="match status" value="1"/>
</dbReference>
<dbReference type="CDD" id="cd01846">
    <property type="entry name" value="fatty_acyltransferase_like"/>
    <property type="match status" value="1"/>
</dbReference>
<dbReference type="SUPFAM" id="SSF52266">
    <property type="entry name" value="SGNH hydrolase"/>
    <property type="match status" value="1"/>
</dbReference>
<comment type="similarity">
    <text evidence="1">Belongs to the 'GDSL' lipolytic enzyme family.</text>
</comment>
<accession>A0A833JC59</accession>
<dbReference type="EMBL" id="WFLN01000008">
    <property type="protein sequence ID" value="KAB8029103.1"/>
    <property type="molecule type" value="Genomic_DNA"/>
</dbReference>
<dbReference type="GO" id="GO:0016298">
    <property type="term" value="F:lipase activity"/>
    <property type="evidence" value="ECO:0007669"/>
    <property type="project" value="InterPro"/>
</dbReference>
<organism evidence="2 3">
    <name type="scientific">Fluviispira multicolorata</name>
    <dbReference type="NCBI Taxonomy" id="2654512"/>
    <lineage>
        <taxon>Bacteria</taxon>
        <taxon>Pseudomonadati</taxon>
        <taxon>Bdellovibrionota</taxon>
        <taxon>Oligoflexia</taxon>
        <taxon>Silvanigrellales</taxon>
        <taxon>Silvanigrellaceae</taxon>
        <taxon>Fluviispira</taxon>
    </lineage>
</organism>
<dbReference type="InterPro" id="IPR036514">
    <property type="entry name" value="SGNH_hydro_sf"/>
</dbReference>
<protein>
    <recommendedName>
        <fullName evidence="4">Phospholipase/lecithinase/hemolysin</fullName>
    </recommendedName>
</protein>
<dbReference type="InterPro" id="IPR008265">
    <property type="entry name" value="Lipase_GDSL_AS"/>
</dbReference>
<evidence type="ECO:0000313" key="3">
    <source>
        <dbReference type="Proteomes" id="UP000442694"/>
    </source>
</evidence>
<evidence type="ECO:0000313" key="2">
    <source>
        <dbReference type="EMBL" id="KAB8029103.1"/>
    </source>
</evidence>
<evidence type="ECO:0008006" key="4">
    <source>
        <dbReference type="Google" id="ProtNLM"/>
    </source>
</evidence>
<dbReference type="AlphaFoldDB" id="A0A833JC59"/>
<dbReference type="Gene3D" id="3.40.50.1110">
    <property type="entry name" value="SGNH hydrolase"/>
    <property type="match status" value="1"/>
</dbReference>
<evidence type="ECO:0000256" key="1">
    <source>
        <dbReference type="ARBA" id="ARBA00008668"/>
    </source>
</evidence>